<comment type="similarity">
    <text evidence="1">Belongs to the Fur family.</text>
</comment>
<evidence type="ECO:0000256" key="3">
    <source>
        <dbReference type="ARBA" id="ARBA00022833"/>
    </source>
</evidence>
<organism evidence="8">
    <name type="scientific">OCS116 cluster bacterium</name>
    <dbReference type="NCBI Taxonomy" id="2030921"/>
    <lineage>
        <taxon>Bacteria</taxon>
        <taxon>Pseudomonadati</taxon>
        <taxon>Pseudomonadota</taxon>
        <taxon>Alphaproteobacteria</taxon>
        <taxon>OCS116 cluster</taxon>
    </lineage>
</organism>
<reference evidence="8" key="2">
    <citation type="journal article" date="2018" name="ISME J.">
        <title>A dynamic microbial community with high functional redundancy inhabits the cold, oxic subseafloor aquifer.</title>
        <authorList>
            <person name="Tully B.J."/>
            <person name="Wheat C.G."/>
            <person name="Glazer B.T."/>
            <person name="Huber J.A."/>
        </authorList>
    </citation>
    <scope>NUCLEOTIDE SEQUENCE</scope>
    <source>
        <strain evidence="8">NORP83</strain>
    </source>
</reference>
<dbReference type="SUPFAM" id="SSF46785">
    <property type="entry name" value="Winged helix' DNA-binding domain"/>
    <property type="match status" value="1"/>
</dbReference>
<evidence type="ECO:0000256" key="2">
    <source>
        <dbReference type="ARBA" id="ARBA00022491"/>
    </source>
</evidence>
<dbReference type="InterPro" id="IPR036388">
    <property type="entry name" value="WH-like_DNA-bd_sf"/>
</dbReference>
<feature type="binding site" evidence="7">
    <location>
        <position position="156"/>
    </location>
    <ligand>
        <name>Zn(2+)</name>
        <dbReference type="ChEBI" id="CHEBI:29105"/>
    </ligand>
</feature>
<keyword evidence="4" id="KW-0805">Transcription regulation</keyword>
<dbReference type="EMBL" id="NVUS01000009">
    <property type="protein sequence ID" value="PCJ00953.1"/>
    <property type="molecule type" value="Genomic_DNA"/>
</dbReference>
<evidence type="ECO:0000256" key="4">
    <source>
        <dbReference type="ARBA" id="ARBA00023015"/>
    </source>
</evidence>
<keyword evidence="3 7" id="KW-0862">Zinc</keyword>
<accession>A0A2A4Z1N5</accession>
<evidence type="ECO:0000256" key="7">
    <source>
        <dbReference type="PIRSR" id="PIRSR602481-1"/>
    </source>
</evidence>
<keyword evidence="6" id="KW-0804">Transcription</keyword>
<protein>
    <submittedName>
        <fullName evidence="8">Uncharacterized protein</fullName>
    </submittedName>
</protein>
<dbReference type="Gene3D" id="3.30.1490.190">
    <property type="match status" value="1"/>
</dbReference>
<proteinExistence type="inferred from homology"/>
<keyword evidence="5" id="KW-0238">DNA-binding</keyword>
<evidence type="ECO:0000256" key="1">
    <source>
        <dbReference type="ARBA" id="ARBA00007957"/>
    </source>
</evidence>
<feature type="binding site" evidence="7">
    <location>
        <position position="116"/>
    </location>
    <ligand>
        <name>Zn(2+)</name>
        <dbReference type="ChEBI" id="CHEBI:29105"/>
    </ligand>
</feature>
<dbReference type="GO" id="GO:0000976">
    <property type="term" value="F:transcription cis-regulatory region binding"/>
    <property type="evidence" value="ECO:0007669"/>
    <property type="project" value="TreeGrafter"/>
</dbReference>
<keyword evidence="7" id="KW-0479">Metal-binding</keyword>
<evidence type="ECO:0000256" key="6">
    <source>
        <dbReference type="ARBA" id="ARBA00023163"/>
    </source>
</evidence>
<dbReference type="GO" id="GO:0003700">
    <property type="term" value="F:DNA-binding transcription factor activity"/>
    <property type="evidence" value="ECO:0007669"/>
    <property type="project" value="InterPro"/>
</dbReference>
<feature type="binding site" evidence="7">
    <location>
        <position position="153"/>
    </location>
    <ligand>
        <name>Zn(2+)</name>
        <dbReference type="ChEBI" id="CHEBI:29105"/>
    </ligand>
</feature>
<gene>
    <name evidence="8" type="ORF">COB13_08290</name>
</gene>
<name>A0A2A4Z1N5_9PROT</name>
<dbReference type="GO" id="GO:0045892">
    <property type="term" value="P:negative regulation of DNA-templated transcription"/>
    <property type="evidence" value="ECO:0007669"/>
    <property type="project" value="TreeGrafter"/>
</dbReference>
<reference key="1">
    <citation type="submission" date="2017-08" db="EMBL/GenBank/DDBJ databases">
        <title>A dynamic microbial community with high functional redundancy inhabits the cold, oxic subseafloor aquifer.</title>
        <authorList>
            <person name="Tully B.J."/>
            <person name="Wheat C.G."/>
            <person name="Glazer B.T."/>
            <person name="Huber J.A."/>
        </authorList>
    </citation>
    <scope>NUCLEOTIDE SEQUENCE [LARGE SCALE GENOMIC DNA]</scope>
</reference>
<dbReference type="InterPro" id="IPR002481">
    <property type="entry name" value="FUR"/>
</dbReference>
<evidence type="ECO:0000256" key="5">
    <source>
        <dbReference type="ARBA" id="ARBA00023125"/>
    </source>
</evidence>
<dbReference type="InterPro" id="IPR043135">
    <property type="entry name" value="Fur_C"/>
</dbReference>
<dbReference type="GO" id="GO:0005829">
    <property type="term" value="C:cytosol"/>
    <property type="evidence" value="ECO:0007669"/>
    <property type="project" value="TreeGrafter"/>
</dbReference>
<comment type="cofactor">
    <cofactor evidence="7">
        <name>Zn(2+)</name>
        <dbReference type="ChEBI" id="CHEBI:29105"/>
    </cofactor>
    <text evidence="7">Binds 1 zinc ion per subunit.</text>
</comment>
<dbReference type="GO" id="GO:1900376">
    <property type="term" value="P:regulation of secondary metabolite biosynthetic process"/>
    <property type="evidence" value="ECO:0007669"/>
    <property type="project" value="TreeGrafter"/>
</dbReference>
<dbReference type="PANTHER" id="PTHR33202:SF6">
    <property type="entry name" value="ZINC UPTAKE REGULATION PROTEIN"/>
    <property type="match status" value="1"/>
</dbReference>
<dbReference type="Pfam" id="PF01475">
    <property type="entry name" value="FUR"/>
    <property type="match status" value="1"/>
</dbReference>
<dbReference type="Gene3D" id="1.10.10.10">
    <property type="entry name" value="Winged helix-like DNA-binding domain superfamily/Winged helix DNA-binding domain"/>
    <property type="match status" value="1"/>
</dbReference>
<evidence type="ECO:0000313" key="8">
    <source>
        <dbReference type="EMBL" id="PCJ00953.1"/>
    </source>
</evidence>
<feature type="binding site" evidence="7">
    <location>
        <position position="113"/>
    </location>
    <ligand>
        <name>Zn(2+)</name>
        <dbReference type="ChEBI" id="CHEBI:29105"/>
    </ligand>
</feature>
<sequence>MAEHNHNICIEKSTLFAQDLALSKGKKLTPQRLQVLRILLSDHKAMGAYDILDKMRDLHIEGQGKPQPPTVYRALGFLLGLGLIHKVESQNSFYACMVDKDQDEHHLAQAFICDNCGHVEEKVAHQGAQNLFEKAAVFGFKIDKVIVECRGTCASCQAA</sequence>
<dbReference type="AlphaFoldDB" id="A0A2A4Z1N5"/>
<dbReference type="InterPro" id="IPR036390">
    <property type="entry name" value="WH_DNA-bd_sf"/>
</dbReference>
<comment type="caution">
    <text evidence="8">The sequence shown here is derived from an EMBL/GenBank/DDBJ whole genome shotgun (WGS) entry which is preliminary data.</text>
</comment>
<keyword evidence="2" id="KW-0678">Repressor</keyword>
<dbReference type="GO" id="GO:0008270">
    <property type="term" value="F:zinc ion binding"/>
    <property type="evidence" value="ECO:0007669"/>
    <property type="project" value="TreeGrafter"/>
</dbReference>
<dbReference type="PANTHER" id="PTHR33202">
    <property type="entry name" value="ZINC UPTAKE REGULATION PROTEIN"/>
    <property type="match status" value="1"/>
</dbReference>